<comment type="catalytic activity">
    <reaction evidence="8">
        <text>GDP-beta-L-fucose + NADP(+) = GDP-4-dehydro-alpha-D-rhamnose + NADPH + H(+)</text>
        <dbReference type="Rhea" id="RHEA:18885"/>
        <dbReference type="ChEBI" id="CHEBI:15378"/>
        <dbReference type="ChEBI" id="CHEBI:57273"/>
        <dbReference type="ChEBI" id="CHEBI:57783"/>
        <dbReference type="ChEBI" id="CHEBI:57964"/>
        <dbReference type="ChEBI" id="CHEBI:58349"/>
        <dbReference type="EC" id="1.1.1.271"/>
    </reaction>
</comment>
<sequence length="308" mass="34691">MRERIFIAGHRGMVGSAIVRLLRSEGRDVLTVDRSILDLRRQAEVEFWLRTNQPTAVIFAAAKVGGILANSTFPADFIYDNLTIQTNVIHGAHQAGVDRLVFLGSSCIYPKFAPQPIKESALMTGPLEPTNEWYAIAKIAGIMACQAYRRQHGHRYISVMPCNLYGPHDNFDLEASHVIPALMRKFHEAKREKRREVVVWGTGTPLREFLHVDDLAKGVVFCLDHYDEYEHVNCGAGQDFTIKTLAEKIAAIVGFDGRMIFDASKPDGTPRKIMDSSRLRGLGWRPAIPLDDGLRSTYEWYLDSQMSE</sequence>
<evidence type="ECO:0000256" key="4">
    <source>
        <dbReference type="ARBA" id="ARBA00022857"/>
    </source>
</evidence>
<dbReference type="InterPro" id="IPR028614">
    <property type="entry name" value="GDP_fucose/colitose_synth"/>
</dbReference>
<evidence type="ECO:0000256" key="1">
    <source>
        <dbReference type="ARBA" id="ARBA00004883"/>
    </source>
</evidence>
<protein>
    <recommendedName>
        <fullName evidence="3">GDP-L-fucose synthase</fullName>
        <ecNumber evidence="3">1.1.1.271</ecNumber>
    </recommendedName>
</protein>
<dbReference type="EMBL" id="OY288114">
    <property type="protein sequence ID" value="CAJ0888728.1"/>
    <property type="molecule type" value="Genomic_DNA"/>
</dbReference>
<comment type="similarity">
    <text evidence="2">Belongs to the NAD(P)-dependent epimerase/dehydratase family. Fucose synthase subfamily.</text>
</comment>
<keyword evidence="7" id="KW-0511">Multifunctional enzyme</keyword>
<evidence type="ECO:0000256" key="2">
    <source>
        <dbReference type="ARBA" id="ARBA00005959"/>
    </source>
</evidence>
<dbReference type="GO" id="GO:0016853">
    <property type="term" value="F:isomerase activity"/>
    <property type="evidence" value="ECO:0007669"/>
    <property type="project" value="UniProtKB-KW"/>
</dbReference>
<keyword evidence="4" id="KW-0521">NADP</keyword>
<reference evidence="10" key="1">
    <citation type="submission" date="2023-07" db="EMBL/GenBank/DDBJ databases">
        <authorList>
            <person name="Pelsma A.J. K."/>
        </authorList>
    </citation>
    <scope>NUCLEOTIDE SEQUENCE</scope>
</reference>
<evidence type="ECO:0000256" key="5">
    <source>
        <dbReference type="ARBA" id="ARBA00023002"/>
    </source>
</evidence>
<dbReference type="CDD" id="cd05239">
    <property type="entry name" value="GDP_FS_SDR_e"/>
    <property type="match status" value="1"/>
</dbReference>
<keyword evidence="6" id="KW-0413">Isomerase</keyword>
<evidence type="ECO:0000256" key="8">
    <source>
        <dbReference type="ARBA" id="ARBA00051935"/>
    </source>
</evidence>
<proteinExistence type="inferred from homology"/>
<dbReference type="Gene3D" id="3.90.25.10">
    <property type="entry name" value="UDP-galactose 4-epimerase, domain 1"/>
    <property type="match status" value="1"/>
</dbReference>
<dbReference type="GO" id="GO:0050577">
    <property type="term" value="F:GDP-L-fucose synthase activity"/>
    <property type="evidence" value="ECO:0007669"/>
    <property type="project" value="UniProtKB-EC"/>
</dbReference>
<gene>
    <name evidence="10" type="primary">TSTA3/fcl</name>
    <name evidence="10" type="ORF">AMST5_03902</name>
</gene>
<accession>A0AA48M763</accession>
<feature type="domain" description="NAD-dependent epimerase/dehydratase" evidence="9">
    <location>
        <begin position="5"/>
        <end position="235"/>
    </location>
</feature>
<evidence type="ECO:0000256" key="6">
    <source>
        <dbReference type="ARBA" id="ARBA00023235"/>
    </source>
</evidence>
<dbReference type="SUPFAM" id="SSF51735">
    <property type="entry name" value="NAD(P)-binding Rossmann-fold domains"/>
    <property type="match status" value="1"/>
</dbReference>
<dbReference type="Pfam" id="PF01370">
    <property type="entry name" value="Epimerase"/>
    <property type="match status" value="1"/>
</dbReference>
<dbReference type="EC" id="1.1.1.271" evidence="3"/>
<evidence type="ECO:0000256" key="3">
    <source>
        <dbReference type="ARBA" id="ARBA00012371"/>
    </source>
</evidence>
<evidence type="ECO:0000313" key="10">
    <source>
        <dbReference type="EMBL" id="CAJ0888728.1"/>
    </source>
</evidence>
<dbReference type="InterPro" id="IPR036291">
    <property type="entry name" value="NAD(P)-bd_dom_sf"/>
</dbReference>
<evidence type="ECO:0000259" key="9">
    <source>
        <dbReference type="Pfam" id="PF01370"/>
    </source>
</evidence>
<dbReference type="AlphaFoldDB" id="A0AA48M763"/>
<dbReference type="HAMAP" id="MF_00956">
    <property type="entry name" value="GDP_fucose_synth"/>
    <property type="match status" value="1"/>
</dbReference>
<dbReference type="FunFam" id="3.40.50.720:FF:000101">
    <property type="entry name" value="GDP-L-fucose synthase"/>
    <property type="match status" value="1"/>
</dbReference>
<organism evidence="10">
    <name type="scientific">freshwater sediment metagenome</name>
    <dbReference type="NCBI Taxonomy" id="556182"/>
    <lineage>
        <taxon>unclassified sequences</taxon>
        <taxon>metagenomes</taxon>
        <taxon>ecological metagenomes</taxon>
    </lineage>
</organism>
<dbReference type="PANTHER" id="PTHR43238:SF1">
    <property type="entry name" value="GDP-L-FUCOSE SYNTHASE"/>
    <property type="match status" value="1"/>
</dbReference>
<name>A0AA48M763_9ZZZZ</name>
<dbReference type="InterPro" id="IPR001509">
    <property type="entry name" value="Epimerase_deHydtase"/>
</dbReference>
<dbReference type="Gene3D" id="3.40.50.720">
    <property type="entry name" value="NAD(P)-binding Rossmann-like Domain"/>
    <property type="match status" value="1"/>
</dbReference>
<evidence type="ECO:0000256" key="7">
    <source>
        <dbReference type="ARBA" id="ARBA00023268"/>
    </source>
</evidence>
<dbReference type="PANTHER" id="PTHR43238">
    <property type="entry name" value="GDP-L-FUCOSE SYNTHASE"/>
    <property type="match status" value="1"/>
</dbReference>
<keyword evidence="5 10" id="KW-0560">Oxidoreductase</keyword>
<comment type="pathway">
    <text evidence="1">Nucleotide-sugar biosynthesis; GDP-L-fucose biosynthesis via de novo pathway; GDP-L-fucose from GDP-alpha-D-mannose: step 2/2.</text>
</comment>